<dbReference type="SUPFAM" id="SSF51735">
    <property type="entry name" value="NAD(P)-binding Rossmann-fold domains"/>
    <property type="match status" value="1"/>
</dbReference>
<evidence type="ECO:0000256" key="3">
    <source>
        <dbReference type="ARBA" id="ARBA00022723"/>
    </source>
</evidence>
<protein>
    <submittedName>
        <fullName evidence="14">Alpha-glucosidase/alpha-galactosidase</fullName>
    </submittedName>
</protein>
<evidence type="ECO:0000256" key="6">
    <source>
        <dbReference type="ARBA" id="ARBA00023211"/>
    </source>
</evidence>
<keyword evidence="3 10" id="KW-0479">Metal-binding</keyword>
<comment type="caution">
    <text evidence="14">The sequence shown here is derived from an EMBL/GenBank/DDBJ whole genome shotgun (WGS) entry which is preliminary data.</text>
</comment>
<dbReference type="GO" id="GO:0046872">
    <property type="term" value="F:metal ion binding"/>
    <property type="evidence" value="ECO:0007669"/>
    <property type="project" value="UniProtKB-KW"/>
</dbReference>
<organism evidence="14 15">
    <name type="scientific">Aerophobetes bacterium</name>
    <dbReference type="NCBI Taxonomy" id="2030807"/>
    <lineage>
        <taxon>Bacteria</taxon>
        <taxon>Candidatus Aerophobota</taxon>
    </lineage>
</organism>
<dbReference type="AlphaFoldDB" id="A0A497E5Q6"/>
<keyword evidence="10" id="KW-0170">Cobalt</keyword>
<feature type="binding site" evidence="10">
    <location>
        <position position="170"/>
    </location>
    <ligand>
        <name>Mn(2+)</name>
        <dbReference type="ChEBI" id="CHEBI:29035"/>
    </ligand>
</feature>
<comment type="similarity">
    <text evidence="2 12">Belongs to the glycosyl hydrolase 4 family.</text>
</comment>
<dbReference type="GO" id="GO:0016616">
    <property type="term" value="F:oxidoreductase activity, acting on the CH-OH group of donors, NAD or NADP as acceptor"/>
    <property type="evidence" value="ECO:0007669"/>
    <property type="project" value="InterPro"/>
</dbReference>
<evidence type="ECO:0000313" key="14">
    <source>
        <dbReference type="EMBL" id="RLE10560.1"/>
    </source>
</evidence>
<feature type="binding site" evidence="10">
    <location>
        <position position="200"/>
    </location>
    <ligand>
        <name>Mn(2+)</name>
        <dbReference type="ChEBI" id="CHEBI:29035"/>
    </ligand>
</feature>
<accession>A0A497E5Q6</accession>
<dbReference type="InterPro" id="IPR053715">
    <property type="entry name" value="GH4_Enzyme_sf"/>
</dbReference>
<evidence type="ECO:0000256" key="11">
    <source>
        <dbReference type="PIRSR" id="PIRSR601088-4"/>
    </source>
</evidence>
<dbReference type="PRINTS" id="PR00732">
    <property type="entry name" value="GLHYDRLASE4"/>
</dbReference>
<dbReference type="Pfam" id="PF11975">
    <property type="entry name" value="Glyco_hydro_4C"/>
    <property type="match status" value="1"/>
</dbReference>
<dbReference type="InterPro" id="IPR022616">
    <property type="entry name" value="Glyco_hydro_4_C"/>
</dbReference>
<evidence type="ECO:0000256" key="10">
    <source>
        <dbReference type="PIRSR" id="PIRSR601088-3"/>
    </source>
</evidence>
<gene>
    <name evidence="14" type="ORF">DRJ00_01055</name>
</gene>
<sequence>MADLKIVLIGGGSFQWGPRTIADIVLEKKLEGSRIILHDINEEALDLVYNLGKKIIEKTNKNFFLEKTTSLRKALEGANFVILTISTGGLDMMRYDLEIPLKYGIYQSVGDTVGPGGLSRALRNIPVILNIGRQMEKLCPDAWMLNYTNPMSTLCRTLTKETKIKTIGLCHELFGVLRTLKRIFQAEDSEIFLQVGGINHLTWITQLRIKGEDGFSLLRRYIREHNLREEFEKLDWKTLNPFQDNNLLKFELFKVFGCLPAAGDRHLAEFFPYFLTEETRAGRDYGVKLTTIEDRLKLAEKMKQSIKDTLEGRVPLEVKPSGEKAAEIISNLAGYGRGIHIMNLPNKGQISNLPQDVIVETLAVADGNGVHPISIGKLPSAIAGILYRHIMNQELIVEAGVKGDKDLALQALVNDPLVRSWQKAKKILEELLQATADYLPQFKLAKEG</sequence>
<evidence type="ECO:0000256" key="9">
    <source>
        <dbReference type="PIRSR" id="PIRSR601088-2"/>
    </source>
</evidence>
<dbReference type="EMBL" id="QMPZ01000006">
    <property type="protein sequence ID" value="RLE10560.1"/>
    <property type="molecule type" value="Genomic_DNA"/>
</dbReference>
<keyword evidence="7" id="KW-0119">Carbohydrate metabolism</keyword>
<evidence type="ECO:0000256" key="7">
    <source>
        <dbReference type="ARBA" id="ARBA00023277"/>
    </source>
</evidence>
<reference evidence="14 15" key="1">
    <citation type="submission" date="2018-06" db="EMBL/GenBank/DDBJ databases">
        <title>Extensive metabolic versatility and redundancy in microbially diverse, dynamic hydrothermal sediments.</title>
        <authorList>
            <person name="Dombrowski N."/>
            <person name="Teske A."/>
            <person name="Baker B.J."/>
        </authorList>
    </citation>
    <scope>NUCLEOTIDE SEQUENCE [LARGE SCALE GENOMIC DNA]</scope>
    <source>
        <strain evidence="14">B47_G16</strain>
    </source>
</reference>
<evidence type="ECO:0000256" key="5">
    <source>
        <dbReference type="ARBA" id="ARBA00023027"/>
    </source>
</evidence>
<evidence type="ECO:0000256" key="1">
    <source>
        <dbReference type="ARBA" id="ARBA00001936"/>
    </source>
</evidence>
<keyword evidence="5 12" id="KW-0520">NAD</keyword>
<keyword evidence="6 10" id="KW-0464">Manganese</keyword>
<evidence type="ECO:0000256" key="2">
    <source>
        <dbReference type="ARBA" id="ARBA00010141"/>
    </source>
</evidence>
<dbReference type="Proteomes" id="UP000279422">
    <property type="component" value="Unassembled WGS sequence"/>
</dbReference>
<dbReference type="SUPFAM" id="SSF56327">
    <property type="entry name" value="LDH C-terminal domain-like"/>
    <property type="match status" value="1"/>
</dbReference>
<evidence type="ECO:0000256" key="4">
    <source>
        <dbReference type="ARBA" id="ARBA00022801"/>
    </source>
</evidence>
<keyword evidence="10" id="KW-0533">Nickel</keyword>
<comment type="cofactor">
    <cofactor evidence="12">
        <name>NAD(+)</name>
        <dbReference type="ChEBI" id="CHEBI:57540"/>
    </cofactor>
    <text evidence="12">Binds 1 NAD(+) per subunit.</text>
</comment>
<proteinExistence type="inferred from homology"/>
<evidence type="ECO:0000313" key="15">
    <source>
        <dbReference type="Proteomes" id="UP000279422"/>
    </source>
</evidence>
<feature type="binding site" evidence="9">
    <location>
        <position position="149"/>
    </location>
    <ligand>
        <name>substrate</name>
    </ligand>
</feature>
<evidence type="ECO:0000256" key="12">
    <source>
        <dbReference type="RuleBase" id="RU361152"/>
    </source>
</evidence>
<dbReference type="GO" id="GO:0004553">
    <property type="term" value="F:hydrolase activity, hydrolyzing O-glycosyl compounds"/>
    <property type="evidence" value="ECO:0007669"/>
    <property type="project" value="InterPro"/>
</dbReference>
<evidence type="ECO:0000259" key="13">
    <source>
        <dbReference type="Pfam" id="PF11975"/>
    </source>
</evidence>
<dbReference type="PANTHER" id="PTHR32092:SF2">
    <property type="entry name" value="ALPHA-GALACTURONIDASE"/>
    <property type="match status" value="1"/>
</dbReference>
<dbReference type="InterPro" id="IPR015955">
    <property type="entry name" value="Lactate_DH/Glyco_Ohase_4_C"/>
</dbReference>
<comment type="cofactor">
    <cofactor evidence="1">
        <name>Mn(2+)</name>
        <dbReference type="ChEBI" id="CHEBI:29035"/>
    </cofactor>
</comment>
<name>A0A497E5Q6_UNCAE</name>
<feature type="domain" description="Glycosyl hydrolase family 4 C-terminal" evidence="13">
    <location>
        <begin position="196"/>
        <end position="418"/>
    </location>
</feature>
<dbReference type="InterPro" id="IPR001088">
    <property type="entry name" value="Glyco_hydro_4"/>
</dbReference>
<dbReference type="PANTHER" id="PTHR32092">
    <property type="entry name" value="6-PHOSPHO-BETA-GLUCOSIDASE-RELATED"/>
    <property type="match status" value="1"/>
</dbReference>
<evidence type="ECO:0000256" key="8">
    <source>
        <dbReference type="ARBA" id="ARBA00023295"/>
    </source>
</evidence>
<keyword evidence="8 12" id="KW-0326">Glycosidase</keyword>
<dbReference type="GO" id="GO:0005975">
    <property type="term" value="P:carbohydrate metabolic process"/>
    <property type="evidence" value="ECO:0007669"/>
    <property type="project" value="InterPro"/>
</dbReference>
<keyword evidence="10" id="KW-0408">Iron</keyword>
<dbReference type="InterPro" id="IPR036291">
    <property type="entry name" value="NAD(P)-bd_dom_sf"/>
</dbReference>
<keyword evidence="4 12" id="KW-0378">Hydrolase</keyword>
<feature type="site" description="Increases basicity of active site Tyr" evidence="11">
    <location>
        <position position="111"/>
    </location>
</feature>
<dbReference type="Gene3D" id="3.90.1820.10">
    <property type="entry name" value="AglA-like glucosidase"/>
    <property type="match status" value="1"/>
</dbReference>
<dbReference type="Pfam" id="PF02056">
    <property type="entry name" value="Glyco_hydro_4"/>
    <property type="match status" value="1"/>
</dbReference>